<dbReference type="SMART" id="SM00855">
    <property type="entry name" value="PGAM"/>
    <property type="match status" value="1"/>
</dbReference>
<name>A0ABQ6NQD2_9BACL</name>
<sequence>MSVTLYIMRHGETDWNKEKRLMGHFDVPINEVGLQQAHVLVKKLYKIKLDSIYSSDLRRALQTSEVLADQLGISKIKSDYRLREAKGGVCEGLTWAEMHQAHPEWWERDQKDWYSTPYPGGESLLDVANRVEDMLNELAKNQVGKHIGVVTHWGVICAVLISVLKIDQEHMKRVHIDNCGLTVVHWGEEKSLLRLNA</sequence>
<dbReference type="InterPro" id="IPR029033">
    <property type="entry name" value="His_PPase_superfam"/>
</dbReference>
<organism evidence="2 3">
    <name type="scientific">Paenibacillus glycanilyticus</name>
    <dbReference type="NCBI Taxonomy" id="126569"/>
    <lineage>
        <taxon>Bacteria</taxon>
        <taxon>Bacillati</taxon>
        <taxon>Bacillota</taxon>
        <taxon>Bacilli</taxon>
        <taxon>Bacillales</taxon>
        <taxon>Paenibacillaceae</taxon>
        <taxon>Paenibacillus</taxon>
    </lineage>
</organism>
<dbReference type="Gene3D" id="3.40.50.1240">
    <property type="entry name" value="Phosphoglycerate mutase-like"/>
    <property type="match status" value="1"/>
</dbReference>
<reference evidence="2 3" key="1">
    <citation type="submission" date="2023-05" db="EMBL/GenBank/DDBJ databases">
        <title>Draft genome of Paenibacillus sp. CCS26.</title>
        <authorList>
            <person name="Akita H."/>
            <person name="Shinto Y."/>
            <person name="Kimura Z."/>
        </authorList>
    </citation>
    <scope>NUCLEOTIDE SEQUENCE [LARGE SCALE GENOMIC DNA]</scope>
    <source>
        <strain evidence="2 3">CCS26</strain>
    </source>
</reference>
<dbReference type="Proteomes" id="UP001285921">
    <property type="component" value="Unassembled WGS sequence"/>
</dbReference>
<evidence type="ECO:0000256" key="1">
    <source>
        <dbReference type="ARBA" id="ARBA00022801"/>
    </source>
</evidence>
<dbReference type="RefSeq" id="WP_317981109.1">
    <property type="nucleotide sequence ID" value="NZ_BTCL01000016.1"/>
</dbReference>
<dbReference type="PIRSF" id="PIRSF000709">
    <property type="entry name" value="6PFK_2-Ptase"/>
    <property type="match status" value="1"/>
</dbReference>
<dbReference type="CDD" id="cd07067">
    <property type="entry name" value="HP_PGM_like"/>
    <property type="match status" value="1"/>
</dbReference>
<accession>A0ABQ6NQD2</accession>
<proteinExistence type="predicted"/>
<dbReference type="SUPFAM" id="SSF53254">
    <property type="entry name" value="Phosphoglycerate mutase-like"/>
    <property type="match status" value="1"/>
</dbReference>
<dbReference type="PANTHER" id="PTHR46517:SF1">
    <property type="entry name" value="FRUCTOSE-2,6-BISPHOSPHATASE TIGAR"/>
    <property type="match status" value="1"/>
</dbReference>
<comment type="caution">
    <text evidence="2">The sequence shown here is derived from an EMBL/GenBank/DDBJ whole genome shotgun (WGS) entry which is preliminary data.</text>
</comment>
<dbReference type="InterPro" id="IPR051695">
    <property type="entry name" value="Phosphoglycerate_Mutase"/>
</dbReference>
<dbReference type="EMBL" id="BTCL01000016">
    <property type="protein sequence ID" value="GMK47013.1"/>
    <property type="molecule type" value="Genomic_DNA"/>
</dbReference>
<evidence type="ECO:0000313" key="3">
    <source>
        <dbReference type="Proteomes" id="UP001285921"/>
    </source>
</evidence>
<gene>
    <name evidence="2" type="ORF">PghCCS26_41420</name>
</gene>
<dbReference type="InterPro" id="IPR013078">
    <property type="entry name" value="His_Pase_superF_clade-1"/>
</dbReference>
<evidence type="ECO:0000313" key="2">
    <source>
        <dbReference type="EMBL" id="GMK47013.1"/>
    </source>
</evidence>
<dbReference type="PROSITE" id="PS00175">
    <property type="entry name" value="PG_MUTASE"/>
    <property type="match status" value="1"/>
</dbReference>
<protein>
    <submittedName>
        <fullName evidence="2">Phosphoglycerate mutase</fullName>
    </submittedName>
</protein>
<dbReference type="Pfam" id="PF00300">
    <property type="entry name" value="His_Phos_1"/>
    <property type="match status" value="1"/>
</dbReference>
<keyword evidence="1" id="KW-0378">Hydrolase</keyword>
<dbReference type="InterPro" id="IPR001345">
    <property type="entry name" value="PG/BPGM_mutase_AS"/>
</dbReference>
<dbReference type="PRINTS" id="PR00991">
    <property type="entry name" value="6PFRUCTKNASE"/>
</dbReference>
<dbReference type="InterPro" id="IPR003094">
    <property type="entry name" value="6Pfruct_kin"/>
</dbReference>
<keyword evidence="3" id="KW-1185">Reference proteome</keyword>
<dbReference type="PANTHER" id="PTHR46517">
    <property type="entry name" value="FRUCTOSE-2,6-BISPHOSPHATASE TIGAR"/>
    <property type="match status" value="1"/>
</dbReference>